<accession>A0A1H8XG84</accession>
<dbReference type="GO" id="GO:0042626">
    <property type="term" value="F:ATPase-coupled transmembrane transporter activity"/>
    <property type="evidence" value="ECO:0007669"/>
    <property type="project" value="InterPro"/>
</dbReference>
<dbReference type="NCBIfam" id="TIGR01728">
    <property type="entry name" value="SsuA_fam"/>
    <property type="match status" value="1"/>
</dbReference>
<keyword evidence="4 5" id="KW-0732">Signal</keyword>
<gene>
    <name evidence="7" type="ORF">SAMN04490178_12344</name>
</gene>
<evidence type="ECO:0000256" key="4">
    <source>
        <dbReference type="ARBA" id="ARBA00022729"/>
    </source>
</evidence>
<dbReference type="InterPro" id="IPR015168">
    <property type="entry name" value="SsuA/THI5"/>
</dbReference>
<dbReference type="InterPro" id="IPR001638">
    <property type="entry name" value="Solute-binding_3/MltF_N"/>
</dbReference>
<keyword evidence="3" id="KW-0813">Transport</keyword>
<evidence type="ECO:0000313" key="7">
    <source>
        <dbReference type="EMBL" id="SEP38727.1"/>
    </source>
</evidence>
<comment type="subcellular location">
    <subcellularLocation>
        <location evidence="1">Periplasm</location>
    </subcellularLocation>
</comment>
<evidence type="ECO:0000256" key="5">
    <source>
        <dbReference type="SAM" id="SignalP"/>
    </source>
</evidence>
<evidence type="ECO:0000256" key="2">
    <source>
        <dbReference type="ARBA" id="ARBA00010742"/>
    </source>
</evidence>
<dbReference type="CDD" id="cd13563">
    <property type="entry name" value="PBP2_SsuA_like_6"/>
    <property type="match status" value="1"/>
</dbReference>
<comment type="similarity">
    <text evidence="2">Belongs to the bacterial solute-binding protein SsuA/TauA family.</text>
</comment>
<dbReference type="GO" id="GO:0016020">
    <property type="term" value="C:membrane"/>
    <property type="evidence" value="ECO:0007669"/>
    <property type="project" value="InterPro"/>
</dbReference>
<dbReference type="SMART" id="SM00062">
    <property type="entry name" value="PBPb"/>
    <property type="match status" value="1"/>
</dbReference>
<evidence type="ECO:0000313" key="8">
    <source>
        <dbReference type="Proteomes" id="UP000198847"/>
    </source>
</evidence>
<feature type="chain" id="PRO_5039451665" evidence="5">
    <location>
        <begin position="24"/>
        <end position="340"/>
    </location>
</feature>
<dbReference type="Proteomes" id="UP000198847">
    <property type="component" value="Unassembled WGS sequence"/>
</dbReference>
<dbReference type="RefSeq" id="WP_091749876.1">
    <property type="nucleotide sequence ID" value="NZ_FODY01000023.1"/>
</dbReference>
<name>A0A1H8XG84_9FIRM</name>
<reference evidence="7 8" key="1">
    <citation type="submission" date="2016-10" db="EMBL/GenBank/DDBJ databases">
        <authorList>
            <person name="de Groot N.N."/>
        </authorList>
    </citation>
    <scope>NUCLEOTIDE SEQUENCE [LARGE SCALE GENOMIC DNA]</scope>
    <source>
        <strain evidence="7 8">DSM 13305</strain>
    </source>
</reference>
<dbReference type="PROSITE" id="PS51257">
    <property type="entry name" value="PROKAR_LIPOPROTEIN"/>
    <property type="match status" value="1"/>
</dbReference>
<dbReference type="EMBL" id="FODY01000023">
    <property type="protein sequence ID" value="SEP38727.1"/>
    <property type="molecule type" value="Genomic_DNA"/>
</dbReference>
<dbReference type="SUPFAM" id="SSF53850">
    <property type="entry name" value="Periplasmic binding protein-like II"/>
    <property type="match status" value="1"/>
</dbReference>
<dbReference type="OrthoDB" id="9815602at2"/>
<evidence type="ECO:0000256" key="1">
    <source>
        <dbReference type="ARBA" id="ARBA00004418"/>
    </source>
</evidence>
<dbReference type="Gene3D" id="3.40.190.10">
    <property type="entry name" value="Periplasmic binding protein-like II"/>
    <property type="match status" value="2"/>
</dbReference>
<keyword evidence="8" id="KW-1185">Reference proteome</keyword>
<sequence>MCKSFRNVFSLVMVLALVAALFAGCGGSKETKPAETAAKAYNGTVKIGASSWIGYAPLYVAVEKGFFKKHGVDVEMQTIQSAGDRKTALAADKIQGMASTVDTQVMTQAAGIKIVQMLALDTSSGGDGVVAKKEIASLKDLKGKTVGLDTTGGASYFWFQYLLGKEGLSFNDIKVQSMTAGDAGAAFVAGKIDAAVTWQPWLTNATKTSFGHVLVSSKETPGVIVDSLALRKDFVDKYPDSVEGIVKGWYDAIEYMKTNPEDANKIMAKAMGQSVEEFTQSLPDVEFYDQAGNKTYFGTDGKKGLIYEVSEKAADLWLKEKLIQEKPNLDEMINGSFIVK</sequence>
<feature type="domain" description="Solute-binding protein family 3/N-terminal" evidence="6">
    <location>
        <begin position="44"/>
        <end position="257"/>
    </location>
</feature>
<dbReference type="STRING" id="112903.SAMN04490178_12344"/>
<dbReference type="AlphaFoldDB" id="A0A1H8XG84"/>
<dbReference type="Pfam" id="PF09084">
    <property type="entry name" value="NMT1"/>
    <property type="match status" value="1"/>
</dbReference>
<evidence type="ECO:0000259" key="6">
    <source>
        <dbReference type="SMART" id="SM00062"/>
    </source>
</evidence>
<dbReference type="PANTHER" id="PTHR30024">
    <property type="entry name" value="ALIPHATIC SULFONATES-BINDING PROTEIN-RELATED"/>
    <property type="match status" value="1"/>
</dbReference>
<organism evidence="7 8">
    <name type="scientific">Propionispora vibrioides</name>
    <dbReference type="NCBI Taxonomy" id="112903"/>
    <lineage>
        <taxon>Bacteria</taxon>
        <taxon>Bacillati</taxon>
        <taxon>Bacillota</taxon>
        <taxon>Negativicutes</taxon>
        <taxon>Selenomonadales</taxon>
        <taxon>Sporomusaceae</taxon>
        <taxon>Propionispora</taxon>
    </lineage>
</organism>
<dbReference type="InterPro" id="IPR010067">
    <property type="entry name" value="ABC_SsuA_sub-bd"/>
</dbReference>
<dbReference type="PANTHER" id="PTHR30024:SF47">
    <property type="entry name" value="TAURINE-BINDING PERIPLASMIC PROTEIN"/>
    <property type="match status" value="1"/>
</dbReference>
<proteinExistence type="inferred from homology"/>
<evidence type="ECO:0000256" key="3">
    <source>
        <dbReference type="ARBA" id="ARBA00022448"/>
    </source>
</evidence>
<dbReference type="GO" id="GO:0042597">
    <property type="term" value="C:periplasmic space"/>
    <property type="evidence" value="ECO:0007669"/>
    <property type="project" value="UniProtKB-SubCell"/>
</dbReference>
<feature type="signal peptide" evidence="5">
    <location>
        <begin position="1"/>
        <end position="23"/>
    </location>
</feature>
<protein>
    <submittedName>
        <fullName evidence="7">NitT/TauT family transport system substrate-binding protein</fullName>
    </submittedName>
</protein>